<reference evidence="3" key="1">
    <citation type="submission" date="2015-02" db="EMBL/GenBank/DDBJ databases">
        <title>Genome sequencing for Strongylocentrotus purpuratus.</title>
        <authorList>
            <person name="Murali S."/>
            <person name="Liu Y."/>
            <person name="Vee V."/>
            <person name="English A."/>
            <person name="Wang M."/>
            <person name="Skinner E."/>
            <person name="Han Y."/>
            <person name="Muzny D.M."/>
            <person name="Worley K.C."/>
            <person name="Gibbs R.A."/>
        </authorList>
    </citation>
    <scope>NUCLEOTIDE SEQUENCE</scope>
</reference>
<evidence type="ECO:0000313" key="2">
    <source>
        <dbReference type="EnsemblMetazoa" id="XP_030845674"/>
    </source>
</evidence>
<feature type="region of interest" description="Disordered" evidence="1">
    <location>
        <begin position="141"/>
        <end position="255"/>
    </location>
</feature>
<organism evidence="2 3">
    <name type="scientific">Strongylocentrotus purpuratus</name>
    <name type="common">Purple sea urchin</name>
    <dbReference type="NCBI Taxonomy" id="7668"/>
    <lineage>
        <taxon>Eukaryota</taxon>
        <taxon>Metazoa</taxon>
        <taxon>Echinodermata</taxon>
        <taxon>Eleutherozoa</taxon>
        <taxon>Echinozoa</taxon>
        <taxon>Echinoidea</taxon>
        <taxon>Euechinoidea</taxon>
        <taxon>Echinacea</taxon>
        <taxon>Camarodonta</taxon>
        <taxon>Echinidea</taxon>
        <taxon>Strongylocentrotidae</taxon>
        <taxon>Strongylocentrotus</taxon>
    </lineage>
</organism>
<evidence type="ECO:0000256" key="1">
    <source>
        <dbReference type="SAM" id="MobiDB-lite"/>
    </source>
</evidence>
<feature type="compositionally biased region" description="Basic and acidic residues" evidence="1">
    <location>
        <begin position="188"/>
        <end position="197"/>
    </location>
</feature>
<feature type="compositionally biased region" description="Basic and acidic residues" evidence="1">
    <location>
        <begin position="165"/>
        <end position="179"/>
    </location>
</feature>
<feature type="region of interest" description="Disordered" evidence="1">
    <location>
        <begin position="77"/>
        <end position="111"/>
    </location>
</feature>
<feature type="compositionally biased region" description="Polar residues" evidence="1">
    <location>
        <begin position="358"/>
        <end position="370"/>
    </location>
</feature>
<name>A0A7M7P389_STRPU</name>
<feature type="compositionally biased region" description="Basic and acidic residues" evidence="1">
    <location>
        <begin position="234"/>
        <end position="251"/>
    </location>
</feature>
<feature type="region of interest" description="Disordered" evidence="1">
    <location>
        <begin position="276"/>
        <end position="338"/>
    </location>
</feature>
<dbReference type="GeneID" id="105438523"/>
<feature type="compositionally biased region" description="Basic and acidic residues" evidence="1">
    <location>
        <begin position="309"/>
        <end position="327"/>
    </location>
</feature>
<keyword evidence="3" id="KW-1185">Reference proteome</keyword>
<dbReference type="AlphaFoldDB" id="A0A7M7P389"/>
<proteinExistence type="predicted"/>
<accession>A0A7M7P389</accession>
<dbReference type="RefSeq" id="XP_030845674.1">
    <property type="nucleotide sequence ID" value="XM_030989814.1"/>
</dbReference>
<feature type="compositionally biased region" description="Basic and acidic residues" evidence="1">
    <location>
        <begin position="98"/>
        <end position="111"/>
    </location>
</feature>
<feature type="region of interest" description="Disordered" evidence="1">
    <location>
        <begin position="358"/>
        <end position="378"/>
    </location>
</feature>
<evidence type="ECO:0000313" key="3">
    <source>
        <dbReference type="Proteomes" id="UP000007110"/>
    </source>
</evidence>
<reference evidence="2" key="2">
    <citation type="submission" date="2021-01" db="UniProtKB">
        <authorList>
            <consortium name="EnsemblMetazoa"/>
        </authorList>
    </citation>
    <scope>IDENTIFICATION</scope>
</reference>
<dbReference type="EnsemblMetazoa" id="XM_030989814">
    <property type="protein sequence ID" value="XP_030845674"/>
    <property type="gene ID" value="LOC105438523"/>
</dbReference>
<dbReference type="KEGG" id="spu:105438523"/>
<dbReference type="Proteomes" id="UP000007110">
    <property type="component" value="Unassembled WGS sequence"/>
</dbReference>
<protein>
    <submittedName>
        <fullName evidence="2">Uncharacterized protein</fullName>
    </submittedName>
</protein>
<dbReference type="InParanoid" id="A0A7M7P389"/>
<sequence length="378" mass="40957">MGCLCEFYRRMKPQDSQNSNQKAETALALFALLRRGYRDGISAKAFLEELGRIVVDDRVGEQKEAEAVTNKIPELGSEAHVSNKVPLQASRDTNNGNKARDKVSELDSRAMEDHCSTYGATTYHEDQDSKQKEAVTDKIPELGSEAHVSNKVPLQASRDTNNGNKSRDKVSELDSRAMEDLCSTDGATIHHEDRVSEQKGAGDVTNKIPELGSAVVSNQVPVPASAGATNNEGPRNESRDTTGELDSREMEDGYSTDGASIHETLLADRVSEQKGAGAVTNKIPEQVPEAHVSNKVPLQASRDTNNGNKARDKVSELDSRAMEDHCSTDGATTHAGMSLSSKASNDALVRPIFEYASSSWDGTSFSSNRYNGRPPDSE</sequence>